<protein>
    <recommendedName>
        <fullName evidence="14">EF-hand domain-containing protein</fullName>
    </recommendedName>
</protein>
<dbReference type="FunFam" id="3.40.50.300:FF:000362">
    <property type="entry name" value="Dynein, axonemal, heavy chain 6"/>
    <property type="match status" value="1"/>
</dbReference>
<dbReference type="GO" id="GO:0007018">
    <property type="term" value="P:microtubule-based movement"/>
    <property type="evidence" value="ECO:0007669"/>
    <property type="project" value="InterPro"/>
</dbReference>
<dbReference type="Gene3D" id="1.20.920.30">
    <property type="match status" value="1"/>
</dbReference>
<dbReference type="InterPro" id="IPR026983">
    <property type="entry name" value="DHC"/>
</dbReference>
<keyword evidence="4" id="KW-0547">Nucleotide-binding</keyword>
<dbReference type="Gene3D" id="3.40.50.300">
    <property type="entry name" value="P-loop containing nucleotide triphosphate hydrolases"/>
    <property type="match status" value="3"/>
</dbReference>
<dbReference type="PROSITE" id="PS00018">
    <property type="entry name" value="EF_HAND_1"/>
    <property type="match status" value="1"/>
</dbReference>
<dbReference type="Gene3D" id="1.20.1270.280">
    <property type="match status" value="1"/>
</dbReference>
<keyword evidence="9" id="KW-0505">Motor protein</keyword>
<keyword evidence="11" id="KW-0966">Cell projection</keyword>
<dbReference type="GO" id="GO:0060271">
    <property type="term" value="P:cilium assembly"/>
    <property type="evidence" value="ECO:0007669"/>
    <property type="project" value="UniProtKB-ARBA"/>
</dbReference>
<evidence type="ECO:0000256" key="11">
    <source>
        <dbReference type="ARBA" id="ARBA00023273"/>
    </source>
</evidence>
<dbReference type="InterPro" id="IPR024743">
    <property type="entry name" value="Dynein_HC_stalk"/>
</dbReference>
<proteinExistence type="predicted"/>
<dbReference type="Pfam" id="PF12781">
    <property type="entry name" value="AAA_9"/>
    <property type="match status" value="1"/>
</dbReference>
<dbReference type="GO" id="GO:0005524">
    <property type="term" value="F:ATP binding"/>
    <property type="evidence" value="ECO:0007669"/>
    <property type="project" value="UniProtKB-KW"/>
</dbReference>
<dbReference type="InterPro" id="IPR041228">
    <property type="entry name" value="Dynein_C"/>
</dbReference>
<dbReference type="InterPro" id="IPR035706">
    <property type="entry name" value="AAA_9"/>
</dbReference>
<keyword evidence="2" id="KW-0963">Cytoplasm</keyword>
<keyword evidence="7 12" id="KW-0175">Coiled coil</keyword>
<dbReference type="FunFam" id="1.10.8.1220:FF:000001">
    <property type="entry name" value="Dynein axonemal heavy chain 5"/>
    <property type="match status" value="1"/>
</dbReference>
<dbReference type="Gene3D" id="3.10.490.20">
    <property type="match status" value="1"/>
</dbReference>
<dbReference type="FunFam" id="1.10.8.720:FF:000001">
    <property type="entry name" value="dynein heavy chain 7, axonemal"/>
    <property type="match status" value="1"/>
</dbReference>
<evidence type="ECO:0000259" key="14">
    <source>
        <dbReference type="PROSITE" id="PS50222"/>
    </source>
</evidence>
<dbReference type="Gene3D" id="6.10.140.1060">
    <property type="match status" value="1"/>
</dbReference>
<evidence type="ECO:0000256" key="8">
    <source>
        <dbReference type="ARBA" id="ARBA00023069"/>
    </source>
</evidence>
<dbReference type="Pfam" id="PF18198">
    <property type="entry name" value="AAA_lid_11"/>
    <property type="match status" value="1"/>
</dbReference>
<accession>A0A7S0KGK4</accession>
<evidence type="ECO:0000256" key="6">
    <source>
        <dbReference type="ARBA" id="ARBA00023017"/>
    </source>
</evidence>
<evidence type="ECO:0000256" key="2">
    <source>
        <dbReference type="ARBA" id="ARBA00022490"/>
    </source>
</evidence>
<dbReference type="FunFam" id="1.20.1270.280:FF:000001">
    <property type="entry name" value="dynein heavy chain 7, axonemal"/>
    <property type="match status" value="1"/>
</dbReference>
<dbReference type="InterPro" id="IPR041658">
    <property type="entry name" value="AAA_lid_11"/>
</dbReference>
<dbReference type="GO" id="GO:0005509">
    <property type="term" value="F:calcium ion binding"/>
    <property type="evidence" value="ECO:0007669"/>
    <property type="project" value="InterPro"/>
</dbReference>
<dbReference type="FunFam" id="1.20.920.20:FF:000006">
    <property type="entry name" value="Dynein, axonemal, heavy chain 6"/>
    <property type="match status" value="1"/>
</dbReference>
<feature type="domain" description="EF-hand" evidence="14">
    <location>
        <begin position="9"/>
        <end position="44"/>
    </location>
</feature>
<dbReference type="PROSITE" id="PS50222">
    <property type="entry name" value="EF_HAND_2"/>
    <property type="match status" value="1"/>
</dbReference>
<reference evidence="15" key="1">
    <citation type="submission" date="2021-01" db="EMBL/GenBank/DDBJ databases">
        <authorList>
            <person name="Corre E."/>
            <person name="Pelletier E."/>
            <person name="Niang G."/>
            <person name="Scheremetjew M."/>
            <person name="Finn R."/>
            <person name="Kale V."/>
            <person name="Holt S."/>
            <person name="Cochrane G."/>
            <person name="Meng A."/>
            <person name="Brown T."/>
            <person name="Cohen L."/>
        </authorList>
    </citation>
    <scope>NUCLEOTIDE SEQUENCE</scope>
    <source>
        <strain evidence="15">CCMP494</strain>
    </source>
</reference>
<dbReference type="InterPro" id="IPR004273">
    <property type="entry name" value="Dynein_heavy_D6_P-loop"/>
</dbReference>
<evidence type="ECO:0000256" key="10">
    <source>
        <dbReference type="ARBA" id="ARBA00023212"/>
    </source>
</evidence>
<organism evidence="15">
    <name type="scientific">Micromonas pusilla</name>
    <name type="common">Picoplanktonic green alga</name>
    <name type="synonym">Chromulina pusilla</name>
    <dbReference type="NCBI Taxonomy" id="38833"/>
    <lineage>
        <taxon>Eukaryota</taxon>
        <taxon>Viridiplantae</taxon>
        <taxon>Chlorophyta</taxon>
        <taxon>Mamiellophyceae</taxon>
        <taxon>Mamiellales</taxon>
        <taxon>Mamiellaceae</taxon>
        <taxon>Micromonas</taxon>
    </lineage>
</organism>
<dbReference type="EMBL" id="HBEV01003835">
    <property type="protein sequence ID" value="CAD8580970.1"/>
    <property type="molecule type" value="Transcribed_RNA"/>
</dbReference>
<dbReference type="GO" id="GO:0005930">
    <property type="term" value="C:axoneme"/>
    <property type="evidence" value="ECO:0007669"/>
    <property type="project" value="UniProtKB-SubCell"/>
</dbReference>
<evidence type="ECO:0000313" key="15">
    <source>
        <dbReference type="EMBL" id="CAD8580970.1"/>
    </source>
</evidence>
<comment type="subcellular location">
    <subcellularLocation>
        <location evidence="1">Cytoplasm</location>
        <location evidence="1">Cytoskeleton</location>
        <location evidence="1">Cilium axoneme</location>
    </subcellularLocation>
</comment>
<dbReference type="InterPro" id="IPR042219">
    <property type="entry name" value="AAA_lid_11_sf"/>
</dbReference>
<feature type="coiled-coil region" evidence="12">
    <location>
        <begin position="580"/>
        <end position="642"/>
    </location>
</feature>
<evidence type="ECO:0000256" key="9">
    <source>
        <dbReference type="ARBA" id="ARBA00023175"/>
    </source>
</evidence>
<keyword evidence="8" id="KW-0969">Cilium</keyword>
<evidence type="ECO:0000256" key="3">
    <source>
        <dbReference type="ARBA" id="ARBA00022701"/>
    </source>
</evidence>
<keyword evidence="3" id="KW-0493">Microtubule</keyword>
<dbReference type="InterPro" id="IPR002048">
    <property type="entry name" value="EF_hand_dom"/>
</dbReference>
<dbReference type="SUPFAM" id="SSF52540">
    <property type="entry name" value="P-loop containing nucleoside triphosphate hydrolases"/>
    <property type="match status" value="1"/>
</dbReference>
<keyword evidence="10" id="KW-0206">Cytoskeleton</keyword>
<evidence type="ECO:0000256" key="1">
    <source>
        <dbReference type="ARBA" id="ARBA00004430"/>
    </source>
</evidence>
<sequence length="1892" mass="212545">MSKRLTEKHFDASFDEVFARLDADGDGVVDPTELRRLMFGDFLIPGADPKVYGEVLEYDQLHAVVTEYLTDFNSTSKKPMHLVLFLYALEHVCRICRIISQPGGHALLVGVGGSGRQSLTRLAAYIQEFEIHQIELSKSYGRTEWHDDLKKVMKLAGEANKNTVFLFSDTQIQHEYFVEDISNLLNTAEVPNLMESGDMVTIFENIRGRAKQAGMDGNKDLMNNFFISEVRKNLHVVLCFSPVGDAFRERLRKFPSLVTCTTIDWFTAWPEDALLNVAQEFLKDVNVADNLKAPLAEMCVEMHSGTIALSERYLAEARRHFYVTPTSYLELISSYKDLLKKKQKEIDTKKKRYINGLEKLAATEQSVEAMKEELIALQPQLVQAQKDTQAAMEVIAQETVEADKVKASVAKEEEEAKAEAARVKATQEECENDLKNAMPLLKAAVDALDTLTPGDIFEVKLMKTPPAPVMLVMEAVCIFMQIEPVRKTHPETGQMYNDWWATSIKLLSQPGFLNKLKTYDKDKIKKKVIRKVAKYVAKPEFEPKRVMKASKAAGGLCSWVKALVDYDAVIKVVNPKKAALAKAEEDLAGVMAELKVKQEQLQGVIDKINALNDDLQGKKDHCAKLENDAEVCKIKLDRANKLVEGLGGEKVRWTANQEQLSVDYLALTGDVLLSSGCIAYLGAFTLAYREQATARWVELCQTSTPAIPCDDKYSLVKIMGDQVKIRQWNIQGLPKDSFSAENGTMVDYGRRWPLFIDPQGQANKWIRSMEGERGLVTIKLSDPDYMRSLETAVQFGKPVLLENIYDTLDASLEPLLLKQTFKQAGSLCIKLGDSVVEYNKEFKFYITTKLRNPHYTPELCTKVSLINFMITLDGLEDQLLGVVVAKERPDLAEEKNQLILQGAQNKKSLKEIEDKILKVLSSSEGNILEDEEAVKVLSASKVLSDEISEKQKIADETEVKIDAARAGYRPVAKHSSILFFCVADMANIGDMYQYSLQWYTELFLRGIDDADRSPKLETRLRNITRHFTYFLYQMVCRSLFEQDKLLFAFLIATKVLLAVDWEEVEAQKAAAEAEYRKALAEAAEREARRKAEAEAEAKAREEAGEDSPEPGAEDEDEEEDLREPAPTPPGEFEFAFGTGNPIDADELRFFLTGGIDTGDLAVPNPASDWLGDKAWGEILRMADLPTVAAKGDLPADVARDPARWKVLYDSLEPQSETLPDPWGDAFTPLQRMMVIRAFRPDKVVPAITDFVGAELGAKYVEPMPFDLPSCFEDSSAGVPLVFVLSAGSDPMANLLNFAASKKSKTYPEGMRVEAVSLGQGQGPYAMKNIEEGMKKGFWVVLQNCHLAKSFMPELEVVCETRLKEDGVHQDFRLWLTSMPAAIFPVLVLQNGIKLTNEPPKGVRANMKRTFNDIQEEVWEGCSKPQPYKKLVFALSTFHAIIQERRKFGPLGWNIRYEFNASDIECSMLTLRMFLEEQDEIPWAALVYVTGQINYGGRVTDDLDRRCLMSILKKYYLPNILDDSYRFTPSGTYYAPPEGDLFSFRDYLEQLPLTEAPEVFGMHPNANITFQLQETRKMMDTMLSIQPRATSAEGGKSPDEIVAALAAEIESNIAPPLDLDDACPGLFDRTASGQLKSLSVVLGQEIERFNKLTRRVLSSLKELQKAIKGVVVMTGELEQMYTDFLNNKVPGLWEKVAYPSLKPLGGWIVDYHRRIDFMRTWLTKGNPKSYWLSGFFFPQGFMTGVLQEHARKYQQPIDALNFNFQVLEGKETAEDITEAPEDGVLIDGLYVDNARWNREMKYLDESDPGVMISNLPVVHFVPVMGYYPPPLLAPADPKEYQCPLYKTSVRAGILSTTGQSTNFVICVGLPIRPGTDSDFWVLQGVALLCATND</sequence>
<dbReference type="PANTHER" id="PTHR22878">
    <property type="entry name" value="DYNEIN HEAVY CHAIN 6, AXONEMAL-LIKE-RELATED"/>
    <property type="match status" value="1"/>
</dbReference>
<dbReference type="GO" id="GO:0030286">
    <property type="term" value="C:dynein complex"/>
    <property type="evidence" value="ECO:0007669"/>
    <property type="project" value="UniProtKB-KW"/>
</dbReference>
<evidence type="ECO:0000256" key="13">
    <source>
        <dbReference type="SAM" id="MobiDB-lite"/>
    </source>
</evidence>
<dbReference type="FunFam" id="3.10.490.20:FF:000005">
    <property type="entry name" value="Dynein axonemal heavy chain 6"/>
    <property type="match status" value="1"/>
</dbReference>
<dbReference type="GO" id="GO:0008569">
    <property type="term" value="F:minus-end-directed microtubule motor activity"/>
    <property type="evidence" value="ECO:0007669"/>
    <property type="project" value="InterPro"/>
</dbReference>
<dbReference type="InterPro" id="IPR027417">
    <property type="entry name" value="P-loop_NTPase"/>
</dbReference>
<keyword evidence="5" id="KW-0067">ATP-binding</keyword>
<dbReference type="InterPro" id="IPR043160">
    <property type="entry name" value="Dynein_C_barrel"/>
</dbReference>
<name>A0A7S0KGK4_MICPS</name>
<dbReference type="InterPro" id="IPR018247">
    <property type="entry name" value="EF_Hand_1_Ca_BS"/>
</dbReference>
<feature type="coiled-coil region" evidence="12">
    <location>
        <begin position="395"/>
        <end position="433"/>
    </location>
</feature>
<dbReference type="Pfam" id="PF12780">
    <property type="entry name" value="AAA_8"/>
    <property type="match status" value="1"/>
</dbReference>
<dbReference type="SMART" id="SM00054">
    <property type="entry name" value="EFh"/>
    <property type="match status" value="1"/>
</dbReference>
<dbReference type="GO" id="GO:0051959">
    <property type="term" value="F:dynein light intermediate chain binding"/>
    <property type="evidence" value="ECO:0007669"/>
    <property type="project" value="InterPro"/>
</dbReference>
<dbReference type="Gene3D" id="1.10.8.720">
    <property type="entry name" value="Region D6 of dynein motor"/>
    <property type="match status" value="1"/>
</dbReference>
<gene>
    <name evidence="15" type="ORF">MSP1404_LOCUS2881</name>
</gene>
<dbReference type="FunFam" id="3.40.50.300:FF:002141">
    <property type="entry name" value="Dynein heavy chain"/>
    <property type="match status" value="1"/>
</dbReference>
<dbReference type="InterPro" id="IPR024317">
    <property type="entry name" value="Dynein_heavy_chain_D4_dom"/>
</dbReference>
<dbReference type="Pfam" id="PF03028">
    <property type="entry name" value="Dynein_heavy"/>
    <property type="match status" value="1"/>
</dbReference>
<evidence type="ECO:0000256" key="12">
    <source>
        <dbReference type="SAM" id="Coils"/>
    </source>
</evidence>
<dbReference type="FunFam" id="3.40.50.300:FF:000223">
    <property type="entry name" value="Dynein heavy chain 3, axonemal"/>
    <property type="match status" value="1"/>
</dbReference>
<dbReference type="PANTHER" id="PTHR22878:SF68">
    <property type="entry name" value="DYNEIN HEAVY CHAIN 6, AXONEMAL-LIKE"/>
    <property type="match status" value="1"/>
</dbReference>
<dbReference type="Pfam" id="PF12777">
    <property type="entry name" value="MT"/>
    <property type="match status" value="1"/>
</dbReference>
<dbReference type="Pfam" id="PF18199">
    <property type="entry name" value="Dynein_C"/>
    <property type="match status" value="1"/>
</dbReference>
<evidence type="ECO:0000256" key="4">
    <source>
        <dbReference type="ARBA" id="ARBA00022741"/>
    </source>
</evidence>
<dbReference type="Gene3D" id="1.10.8.1220">
    <property type="match status" value="1"/>
</dbReference>
<dbReference type="GO" id="GO:0045505">
    <property type="term" value="F:dynein intermediate chain binding"/>
    <property type="evidence" value="ECO:0007669"/>
    <property type="project" value="InterPro"/>
</dbReference>
<feature type="compositionally biased region" description="Acidic residues" evidence="13">
    <location>
        <begin position="1103"/>
        <end position="1121"/>
    </location>
</feature>
<evidence type="ECO:0000256" key="7">
    <source>
        <dbReference type="ARBA" id="ARBA00023054"/>
    </source>
</evidence>
<keyword evidence="6" id="KW-0243">Dynein</keyword>
<dbReference type="GO" id="GO:0005874">
    <property type="term" value="C:microtubule"/>
    <property type="evidence" value="ECO:0007669"/>
    <property type="project" value="UniProtKB-KW"/>
</dbReference>
<feature type="compositionally biased region" description="Basic and acidic residues" evidence="13">
    <location>
        <begin position="1086"/>
        <end position="1102"/>
    </location>
</feature>
<evidence type="ECO:0000256" key="5">
    <source>
        <dbReference type="ARBA" id="ARBA00022840"/>
    </source>
</evidence>
<dbReference type="Gene3D" id="1.20.920.20">
    <property type="match status" value="1"/>
</dbReference>
<feature type="region of interest" description="Disordered" evidence="13">
    <location>
        <begin position="1086"/>
        <end position="1137"/>
    </location>
</feature>